<evidence type="ECO:0000313" key="1">
    <source>
        <dbReference type="EMBL" id="GFY49548.1"/>
    </source>
</evidence>
<comment type="caution">
    <text evidence="1">The sequence shown here is derived from an EMBL/GenBank/DDBJ whole genome shotgun (WGS) entry which is preliminary data.</text>
</comment>
<dbReference type="Proteomes" id="UP000886998">
    <property type="component" value="Unassembled WGS sequence"/>
</dbReference>
<dbReference type="EMBL" id="BMAV01007075">
    <property type="protein sequence ID" value="GFY49548.1"/>
    <property type="molecule type" value="Genomic_DNA"/>
</dbReference>
<sequence length="142" mass="15726">MSQLRGCSNKGWLSDYLMLLRGAFAERLLWKQVTDIDPYSLGEGNDFSPPSRNCRTLVKLLLHLDVVGSTLSRKPIVKIWSNGLMALKCPVGDGIRGCLSAKGLLLGCNKCKEGVMGNLDCSLLRCRFPTEIMSRIDENGMF</sequence>
<protein>
    <submittedName>
        <fullName evidence="1">Uncharacterized protein</fullName>
    </submittedName>
</protein>
<dbReference type="AlphaFoldDB" id="A0A8X7C0B3"/>
<accession>A0A8X7C0B3</accession>
<name>A0A8X7C0B3_9ARAC</name>
<organism evidence="1 2">
    <name type="scientific">Trichonephila inaurata madagascariensis</name>
    <dbReference type="NCBI Taxonomy" id="2747483"/>
    <lineage>
        <taxon>Eukaryota</taxon>
        <taxon>Metazoa</taxon>
        <taxon>Ecdysozoa</taxon>
        <taxon>Arthropoda</taxon>
        <taxon>Chelicerata</taxon>
        <taxon>Arachnida</taxon>
        <taxon>Araneae</taxon>
        <taxon>Araneomorphae</taxon>
        <taxon>Entelegynae</taxon>
        <taxon>Araneoidea</taxon>
        <taxon>Nephilidae</taxon>
        <taxon>Trichonephila</taxon>
        <taxon>Trichonephila inaurata</taxon>
    </lineage>
</organism>
<reference evidence="1" key="1">
    <citation type="submission" date="2020-08" db="EMBL/GenBank/DDBJ databases">
        <title>Multicomponent nature underlies the extraordinary mechanical properties of spider dragline silk.</title>
        <authorList>
            <person name="Kono N."/>
            <person name="Nakamura H."/>
            <person name="Mori M."/>
            <person name="Yoshida Y."/>
            <person name="Ohtoshi R."/>
            <person name="Malay A.D."/>
            <person name="Moran D.A.P."/>
            <person name="Tomita M."/>
            <person name="Numata K."/>
            <person name="Arakawa K."/>
        </authorList>
    </citation>
    <scope>NUCLEOTIDE SEQUENCE</scope>
</reference>
<dbReference type="OrthoDB" id="10310509at2759"/>
<keyword evidence="2" id="KW-1185">Reference proteome</keyword>
<evidence type="ECO:0000313" key="2">
    <source>
        <dbReference type="Proteomes" id="UP000886998"/>
    </source>
</evidence>
<gene>
    <name evidence="1" type="ORF">TNIN_143101</name>
</gene>
<proteinExistence type="predicted"/>